<evidence type="ECO:0000313" key="2">
    <source>
        <dbReference type="Proteomes" id="UP000247746"/>
    </source>
</evidence>
<dbReference type="InterPro" id="IPR015943">
    <property type="entry name" value="WD40/YVTN_repeat-like_dom_sf"/>
</dbReference>
<dbReference type="Gene3D" id="2.130.10.10">
    <property type="entry name" value="YVTN repeat-like/Quinoprotein amine dehydrogenase"/>
    <property type="match status" value="1"/>
</dbReference>
<dbReference type="RefSeq" id="WP_110924018.1">
    <property type="nucleotide sequence ID" value="NZ_QJSU01000010.1"/>
</dbReference>
<organism evidence="1 2">
    <name type="scientific">Psychrobacter fozii</name>
    <dbReference type="NCBI Taxonomy" id="198480"/>
    <lineage>
        <taxon>Bacteria</taxon>
        <taxon>Pseudomonadati</taxon>
        <taxon>Pseudomonadota</taxon>
        <taxon>Gammaproteobacteria</taxon>
        <taxon>Moraxellales</taxon>
        <taxon>Moraxellaceae</taxon>
        <taxon>Psychrobacter</taxon>
    </lineage>
</organism>
<keyword evidence="2" id="KW-1185">Reference proteome</keyword>
<dbReference type="Proteomes" id="UP000247746">
    <property type="component" value="Unassembled WGS sequence"/>
</dbReference>
<sequence length="562" mass="62142">MQTQGDTVKDATEIDATEIDATETNGIKRLSLLDRCFKQEVLKTSALTVLSTAALVGMHHRYRKQRYSSARLQDYVIGLGTQFQSLSLQVSSQLPLLTSPQSAATQQLSRLQYAYQQTTNTWHQAYQSYPSSMDYDGDSCVDSHVDSRINSADVIPDFSTVHTTTMLARPVCWVSGVASMPQSAALTSDEERVDGYGVVGIDADRQIVWQTTMPERVHDIVVQPALSDSHSQATRDVVVMGRRPSEKIWVLDTATGRVKYAIEASMNRHFYGHACYSLDGTLLYVTENNTVDLAGKVGIYDINQGYQKIAEFDSHGIGPHELIMHPDGETLVIANGGIKTEQASREELNLDTMRPSLVYLNRHDGALLEQVIPEHNQMSVRHLAMHDDGTVMIGIQFQGERHINVPLVLTHKRGDTDFEPLTMPNNQWQRFHQYIASVAVDSERNLLCVTTPIGGCAAIYDLTTRALIDTVSLPDCAGASVSSRNSYNESNGHNALLSENQLLGFIVSDGQGQLTTLNVAPSAQAANQADEQLDERVALADRIIQDSQRHKMSFDNHLQALL</sequence>
<gene>
    <name evidence="1" type="ORF">DFP82_11024</name>
</gene>
<protein>
    <recommendedName>
        <fullName evidence="3">DUF1513 domain-containing protein</fullName>
    </recommendedName>
</protein>
<dbReference type="EMBL" id="QJSU01000010">
    <property type="protein sequence ID" value="PYE37943.1"/>
    <property type="molecule type" value="Genomic_DNA"/>
</dbReference>
<evidence type="ECO:0000313" key="1">
    <source>
        <dbReference type="EMBL" id="PYE37943.1"/>
    </source>
</evidence>
<proteinExistence type="predicted"/>
<dbReference type="Pfam" id="PF07433">
    <property type="entry name" value="DUF1513"/>
    <property type="match status" value="1"/>
</dbReference>
<dbReference type="SUPFAM" id="SSF50969">
    <property type="entry name" value="YVTN repeat-like/Quinoprotein amine dehydrogenase"/>
    <property type="match status" value="1"/>
</dbReference>
<comment type="caution">
    <text evidence="1">The sequence shown here is derived from an EMBL/GenBank/DDBJ whole genome shotgun (WGS) entry which is preliminary data.</text>
</comment>
<dbReference type="OrthoDB" id="5624218at2"/>
<reference evidence="1 2" key="1">
    <citation type="submission" date="2018-06" db="EMBL/GenBank/DDBJ databases">
        <title>Genomic Encyclopedia of Type Strains, Phase III (KMG-III): the genomes of soil and plant-associated and newly described type strains.</title>
        <authorList>
            <person name="Whitman W."/>
        </authorList>
    </citation>
    <scope>NUCLEOTIDE SEQUENCE [LARGE SCALE GENOMIC DNA]</scope>
    <source>
        <strain evidence="1 2">CECT 5889</strain>
    </source>
</reference>
<dbReference type="InterPro" id="IPR008311">
    <property type="entry name" value="UCP028101"/>
</dbReference>
<dbReference type="AlphaFoldDB" id="A0A2V4UCK9"/>
<name>A0A2V4UCK9_9GAMM</name>
<dbReference type="InterPro" id="IPR011044">
    <property type="entry name" value="Quino_amine_DH_bsu"/>
</dbReference>
<accession>A0A2V4UCK9</accession>
<evidence type="ECO:0008006" key="3">
    <source>
        <dbReference type="Google" id="ProtNLM"/>
    </source>
</evidence>